<name>A0A5A8E3A9_CAFRO</name>
<protein>
    <submittedName>
        <fullName evidence="6">Uncharacterized protein</fullName>
    </submittedName>
</protein>
<dbReference type="GO" id="GO:0005525">
    <property type="term" value="F:GTP binding"/>
    <property type="evidence" value="ECO:0007669"/>
    <property type="project" value="UniProtKB-KW"/>
</dbReference>
<dbReference type="OrthoDB" id="9989112at2759"/>
<evidence type="ECO:0000313" key="4">
    <source>
        <dbReference type="EMBL" id="KAA0165750.1"/>
    </source>
</evidence>
<organism evidence="6 9">
    <name type="scientific">Cafeteria roenbergensis</name>
    <name type="common">Marine flagellate</name>
    <dbReference type="NCBI Taxonomy" id="33653"/>
    <lineage>
        <taxon>Eukaryota</taxon>
        <taxon>Sar</taxon>
        <taxon>Stramenopiles</taxon>
        <taxon>Bigyra</taxon>
        <taxon>Opalozoa</taxon>
        <taxon>Bicosoecida</taxon>
        <taxon>Cafeteriaceae</taxon>
        <taxon>Cafeteria</taxon>
    </lineage>
</organism>
<dbReference type="NCBIfam" id="TIGR00231">
    <property type="entry name" value="small_GTP"/>
    <property type="match status" value="1"/>
</dbReference>
<dbReference type="EMBL" id="VLTM01000011">
    <property type="protein sequence ID" value="KAA0165750.1"/>
    <property type="molecule type" value="Genomic_DNA"/>
</dbReference>
<evidence type="ECO:0000313" key="5">
    <source>
        <dbReference type="EMBL" id="KAA0170515.1"/>
    </source>
</evidence>
<dbReference type="Proteomes" id="UP000325113">
    <property type="component" value="Unassembled WGS sequence"/>
</dbReference>
<dbReference type="CDD" id="cd00154">
    <property type="entry name" value="Rab"/>
    <property type="match status" value="1"/>
</dbReference>
<dbReference type="InterPro" id="IPR005225">
    <property type="entry name" value="Small_GTP-bd"/>
</dbReference>
<dbReference type="SMART" id="SM00174">
    <property type="entry name" value="RHO"/>
    <property type="match status" value="1"/>
</dbReference>
<evidence type="ECO:0000313" key="10">
    <source>
        <dbReference type="Proteomes" id="UP000325113"/>
    </source>
</evidence>
<keyword evidence="2" id="KW-0342">GTP-binding</keyword>
<dbReference type="OMA" id="VAKIQLW"/>
<dbReference type="SMART" id="SM00175">
    <property type="entry name" value="RAB"/>
    <property type="match status" value="1"/>
</dbReference>
<dbReference type="AlphaFoldDB" id="A0A5A8E3A9"/>
<gene>
    <name evidence="5" type="ORF">FNF27_06577</name>
    <name evidence="6" type="ORF">FNF28_00686</name>
    <name evidence="3" type="ORF">FNF29_03663</name>
    <name evidence="4" type="ORF">FNF31_01727</name>
</gene>
<evidence type="ECO:0000256" key="1">
    <source>
        <dbReference type="ARBA" id="ARBA00022741"/>
    </source>
</evidence>
<dbReference type="SMART" id="SM00176">
    <property type="entry name" value="RAN"/>
    <property type="match status" value="1"/>
</dbReference>
<dbReference type="PRINTS" id="PR00449">
    <property type="entry name" value="RASTRNSFRMNG"/>
</dbReference>
<comment type="caution">
    <text evidence="6">The sequence shown here is derived from an EMBL/GenBank/DDBJ whole genome shotgun (WGS) entry which is preliminary data.</text>
</comment>
<dbReference type="Pfam" id="PF00071">
    <property type="entry name" value="Ras"/>
    <property type="match status" value="1"/>
</dbReference>
<evidence type="ECO:0000313" key="7">
    <source>
        <dbReference type="Proteomes" id="UP000322899"/>
    </source>
</evidence>
<dbReference type="Proteomes" id="UP000323011">
    <property type="component" value="Unassembled WGS sequence"/>
</dbReference>
<dbReference type="InterPro" id="IPR050227">
    <property type="entry name" value="Rab"/>
</dbReference>
<keyword evidence="1" id="KW-0547">Nucleotide-binding</keyword>
<evidence type="ECO:0000313" key="6">
    <source>
        <dbReference type="EMBL" id="KAA0171474.1"/>
    </source>
</evidence>
<dbReference type="SMART" id="SM00173">
    <property type="entry name" value="RAS"/>
    <property type="match status" value="1"/>
</dbReference>
<dbReference type="Gene3D" id="3.40.50.300">
    <property type="entry name" value="P-loop containing nucleotide triphosphate hydrolases"/>
    <property type="match status" value="1"/>
</dbReference>
<dbReference type="Proteomes" id="UP000322899">
    <property type="component" value="Unassembled WGS sequence"/>
</dbReference>
<dbReference type="FunFam" id="3.40.50.300:FF:000808">
    <property type="entry name" value="Small GTP-binding protein, putative"/>
    <property type="match status" value="1"/>
</dbReference>
<dbReference type="EMBL" id="VLTL01000006">
    <property type="protein sequence ID" value="KAA0171474.1"/>
    <property type="molecule type" value="Genomic_DNA"/>
</dbReference>
<dbReference type="InterPro" id="IPR027417">
    <property type="entry name" value="P-loop_NTPase"/>
</dbReference>
<evidence type="ECO:0000256" key="2">
    <source>
        <dbReference type="ARBA" id="ARBA00023134"/>
    </source>
</evidence>
<reference evidence="7 8" key="1">
    <citation type="submission" date="2019-07" db="EMBL/GenBank/DDBJ databases">
        <title>Genomes of Cafeteria roenbergensis.</title>
        <authorList>
            <person name="Fischer M.G."/>
            <person name="Hackl T."/>
            <person name="Roman M."/>
        </authorList>
    </citation>
    <scope>NUCLEOTIDE SEQUENCE [LARGE SCALE GENOMIC DNA]</scope>
    <source>
        <strain evidence="3 8">BVI</strain>
        <strain evidence="4 10">Cflag</strain>
        <strain evidence="5 7">E4-10P</strain>
        <strain evidence="6 9">RCC970-E3</strain>
    </source>
</reference>
<dbReference type="PANTHER" id="PTHR47977">
    <property type="entry name" value="RAS-RELATED PROTEIN RAB"/>
    <property type="match status" value="1"/>
</dbReference>
<dbReference type="EMBL" id="VLTO01000060">
    <property type="protein sequence ID" value="KAA0170515.1"/>
    <property type="molecule type" value="Genomic_DNA"/>
</dbReference>
<dbReference type="EMBL" id="VLTN01000019">
    <property type="protein sequence ID" value="KAA0152776.1"/>
    <property type="molecule type" value="Genomic_DNA"/>
</dbReference>
<dbReference type="Proteomes" id="UP000324907">
    <property type="component" value="Unassembled WGS sequence"/>
</dbReference>
<evidence type="ECO:0000313" key="3">
    <source>
        <dbReference type="EMBL" id="KAA0152776.1"/>
    </source>
</evidence>
<dbReference type="GO" id="GO:0003924">
    <property type="term" value="F:GTPase activity"/>
    <property type="evidence" value="ECO:0007669"/>
    <property type="project" value="InterPro"/>
</dbReference>
<dbReference type="InterPro" id="IPR001806">
    <property type="entry name" value="Small_GTPase"/>
</dbReference>
<keyword evidence="8" id="KW-1185">Reference proteome</keyword>
<accession>A0A5A8E3A9</accession>
<dbReference type="PROSITE" id="PS51419">
    <property type="entry name" value="RAB"/>
    <property type="match status" value="1"/>
</dbReference>
<sequence>MAFSGTPSGLASVCAATDYDSLVRVMLVGDSGVGKSSIVSCVCHGEVDRRHLATIGVDFHSTNATINGARVKLQIWDTAGQERFRMLTPTYYRSAHAVVIVFDLTSHESFKSVQSWVEEIKRYSPLSTQTVLVGNKSDCHEVREVTREEAEDLAESLSCAYIETSAFESHGVFEPFKLAASAVVEAGIEEPTERGVDLAKPAASSTRCCL</sequence>
<evidence type="ECO:0000313" key="9">
    <source>
        <dbReference type="Proteomes" id="UP000324907"/>
    </source>
</evidence>
<dbReference type="PROSITE" id="PS51420">
    <property type="entry name" value="RHO"/>
    <property type="match status" value="1"/>
</dbReference>
<evidence type="ECO:0000313" key="8">
    <source>
        <dbReference type="Proteomes" id="UP000323011"/>
    </source>
</evidence>
<proteinExistence type="predicted"/>
<dbReference type="SUPFAM" id="SSF52540">
    <property type="entry name" value="P-loop containing nucleoside triphosphate hydrolases"/>
    <property type="match status" value="1"/>
</dbReference>
<dbReference type="PROSITE" id="PS51421">
    <property type="entry name" value="RAS"/>
    <property type="match status" value="1"/>
</dbReference>